<evidence type="ECO:0000256" key="8">
    <source>
        <dbReference type="ARBA" id="ARBA00023143"/>
    </source>
</evidence>
<name>A0A2W4ZHM9_9SPHN</name>
<dbReference type="GO" id="GO:0009425">
    <property type="term" value="C:bacterial-type flagellum basal body"/>
    <property type="evidence" value="ECO:0007669"/>
    <property type="project" value="UniProtKB-SubCell"/>
</dbReference>
<keyword evidence="11" id="KW-0969">Cilium</keyword>
<evidence type="ECO:0000256" key="7">
    <source>
        <dbReference type="ARBA" id="ARBA00023136"/>
    </source>
</evidence>
<evidence type="ECO:0000256" key="1">
    <source>
        <dbReference type="ARBA" id="ARBA00002578"/>
    </source>
</evidence>
<feature type="transmembrane region" description="Helical" evidence="10">
    <location>
        <begin position="213"/>
        <end position="233"/>
    </location>
</feature>
<dbReference type="NCBIfam" id="TIGR01400">
    <property type="entry name" value="fliR"/>
    <property type="match status" value="1"/>
</dbReference>
<accession>A0A2W4ZHM9</accession>
<keyword evidence="11" id="KW-0282">Flagellum</keyword>
<dbReference type="GO" id="GO:0006605">
    <property type="term" value="P:protein targeting"/>
    <property type="evidence" value="ECO:0007669"/>
    <property type="project" value="UniProtKB-UniRule"/>
</dbReference>
<keyword evidence="4 10" id="KW-1003">Cell membrane</keyword>
<evidence type="ECO:0000256" key="10">
    <source>
        <dbReference type="RuleBase" id="RU362071"/>
    </source>
</evidence>
<dbReference type="InterPro" id="IPR002010">
    <property type="entry name" value="T3SS_IM_R"/>
</dbReference>
<comment type="similarity">
    <text evidence="2 10">Belongs to the FliR/MopE/SpaR family.</text>
</comment>
<dbReference type="Proteomes" id="UP000248614">
    <property type="component" value="Unassembled WGS sequence"/>
</dbReference>
<keyword evidence="8 10" id="KW-0975">Bacterial flagellum</keyword>
<keyword evidence="11" id="KW-0966">Cell projection</keyword>
<feature type="transmembrane region" description="Helical" evidence="10">
    <location>
        <begin position="66"/>
        <end position="88"/>
    </location>
</feature>
<keyword evidence="5 10" id="KW-0812">Transmembrane</keyword>
<keyword evidence="7 10" id="KW-0472">Membrane</keyword>
<dbReference type="InterPro" id="IPR006303">
    <property type="entry name" value="FliR"/>
</dbReference>
<feature type="transmembrane region" description="Helical" evidence="10">
    <location>
        <begin position="172"/>
        <end position="201"/>
    </location>
</feature>
<evidence type="ECO:0000256" key="9">
    <source>
        <dbReference type="NCBIfam" id="TIGR01400"/>
    </source>
</evidence>
<comment type="subcellular location">
    <subcellularLocation>
        <location evidence="10">Cell membrane</location>
        <topology evidence="10">Multi-pass membrane protein</topology>
    </subcellularLocation>
    <subcellularLocation>
        <location evidence="10">Bacterial flagellum basal body</location>
    </subcellularLocation>
</comment>
<evidence type="ECO:0000256" key="6">
    <source>
        <dbReference type="ARBA" id="ARBA00022989"/>
    </source>
</evidence>
<comment type="function">
    <text evidence="1 10">Role in flagellar biosynthesis.</text>
</comment>
<dbReference type="PANTHER" id="PTHR30065:SF8">
    <property type="entry name" value="FLAGELLAR BIOSYNTHETIC PROTEIN FLIR"/>
    <property type="match status" value="1"/>
</dbReference>
<proteinExistence type="inferred from homology"/>
<dbReference type="GO" id="GO:0005886">
    <property type="term" value="C:plasma membrane"/>
    <property type="evidence" value="ECO:0007669"/>
    <property type="project" value="UniProtKB-SubCell"/>
</dbReference>
<organism evidence="11 12">
    <name type="scientific">Sphingomonas hengshuiensis</name>
    <dbReference type="NCBI Taxonomy" id="1609977"/>
    <lineage>
        <taxon>Bacteria</taxon>
        <taxon>Pseudomonadati</taxon>
        <taxon>Pseudomonadota</taxon>
        <taxon>Alphaproteobacteria</taxon>
        <taxon>Sphingomonadales</taxon>
        <taxon>Sphingomonadaceae</taxon>
        <taxon>Sphingomonas</taxon>
    </lineage>
</organism>
<evidence type="ECO:0000256" key="5">
    <source>
        <dbReference type="ARBA" id="ARBA00022692"/>
    </source>
</evidence>
<feature type="transmembrane region" description="Helical" evidence="10">
    <location>
        <begin position="12"/>
        <end position="36"/>
    </location>
</feature>
<protein>
    <recommendedName>
        <fullName evidence="3 9">Flagellar biosynthetic protein FliR</fullName>
    </recommendedName>
</protein>
<comment type="caution">
    <text evidence="11">The sequence shown here is derived from an EMBL/GenBank/DDBJ whole genome shotgun (WGS) entry which is preliminary data.</text>
</comment>
<dbReference type="GO" id="GO:0044780">
    <property type="term" value="P:bacterial-type flagellum assembly"/>
    <property type="evidence" value="ECO:0007669"/>
    <property type="project" value="UniProtKB-UniRule"/>
</dbReference>
<feature type="transmembrane region" description="Helical" evidence="10">
    <location>
        <begin position="43"/>
        <end position="60"/>
    </location>
</feature>
<gene>
    <name evidence="11" type="primary">fliR</name>
    <name evidence="11" type="ORF">DI632_00745</name>
</gene>
<feature type="transmembrane region" description="Helical" evidence="10">
    <location>
        <begin position="95"/>
        <end position="114"/>
    </location>
</feature>
<dbReference type="PANTHER" id="PTHR30065">
    <property type="entry name" value="FLAGELLAR BIOSYNTHETIC PROTEIN FLIR"/>
    <property type="match status" value="1"/>
</dbReference>
<dbReference type="Pfam" id="PF01311">
    <property type="entry name" value="Bac_export_1"/>
    <property type="match status" value="1"/>
</dbReference>
<evidence type="ECO:0000256" key="4">
    <source>
        <dbReference type="ARBA" id="ARBA00022475"/>
    </source>
</evidence>
<reference evidence="11 12" key="1">
    <citation type="submission" date="2017-08" db="EMBL/GenBank/DDBJ databases">
        <title>Infants hospitalized years apart are colonized by the same room-sourced microbial strains.</title>
        <authorList>
            <person name="Brooks B."/>
            <person name="Olm M.R."/>
            <person name="Firek B.A."/>
            <person name="Baker R."/>
            <person name="Thomas B.C."/>
            <person name="Morowitz M.J."/>
            <person name="Banfield J.F."/>
        </authorList>
    </citation>
    <scope>NUCLEOTIDE SEQUENCE [LARGE SCALE GENOMIC DNA]</scope>
    <source>
        <strain evidence="11">S2_018_000_R3_110</strain>
    </source>
</reference>
<keyword evidence="6 10" id="KW-1133">Transmembrane helix</keyword>
<dbReference type="PRINTS" id="PR00953">
    <property type="entry name" value="TYPE3IMRPROT"/>
</dbReference>
<evidence type="ECO:0000256" key="2">
    <source>
        <dbReference type="ARBA" id="ARBA00009772"/>
    </source>
</evidence>
<evidence type="ECO:0000313" key="12">
    <source>
        <dbReference type="Proteomes" id="UP000248614"/>
    </source>
</evidence>
<feature type="transmembrane region" description="Helical" evidence="10">
    <location>
        <begin position="126"/>
        <end position="151"/>
    </location>
</feature>
<dbReference type="AlphaFoldDB" id="A0A2W4ZHM9"/>
<evidence type="ECO:0000313" key="11">
    <source>
        <dbReference type="EMBL" id="PZO81186.1"/>
    </source>
</evidence>
<sequence>MLGLGLSVEPQLWALLFTMVRIGAAFIVAPVFGAVAMPVQVRVLLSAAISVLVLKAQPFAIPTEIFSLTTFLSIAAEGLVGLAIGFVLQIAFAAPLIAAEVIGISMGIGFAAMVDPQNGAQSPALGTFLSVLLTLLFLSLDGHLLLIDLIVRSYELLPPGAAWLSPAKLENIAIFGGYAFVSGLLLALPVGFLLLCLNLVMGMLSRSAPALNLFAVGLPASLFVGVVALFVALPAMTDYMLVIVQEALDAANTLVLGGVR</sequence>
<dbReference type="EMBL" id="QFNF01000001">
    <property type="protein sequence ID" value="PZO81186.1"/>
    <property type="molecule type" value="Genomic_DNA"/>
</dbReference>
<evidence type="ECO:0000256" key="3">
    <source>
        <dbReference type="ARBA" id="ARBA00021717"/>
    </source>
</evidence>